<evidence type="ECO:0000313" key="10">
    <source>
        <dbReference type="Proteomes" id="UP000260773"/>
    </source>
</evidence>
<sequence>MQKNIQKTLHNFLIISLGNLIYTVAVTFFILPNNLITGGTTGLALFGQYMFHIPITAFAYVFNIAMFLLGAWVLGKAFALTTILSTFEYPFFLSILQLLANRVGPLTDDRMLATLFAGVGIGIGLGLVIQAGASTGGMDIPPLVIEKKLGFPVSVSLYLFDFGILILQIFISDREQVLYGILLVVLYTVILDRLLINGKRQIQLKIISPEYHQINRRIQTDLDRGTTLLAIKGGYTSQSTYAILTVVSPRELFKLQELIRAIDPNAFITINEVREVRGRGFSLQKEYH</sequence>
<dbReference type="PANTHER" id="PTHR33545">
    <property type="entry name" value="UPF0750 MEMBRANE PROTEIN YITT-RELATED"/>
    <property type="match status" value="1"/>
</dbReference>
<dbReference type="InterPro" id="IPR019264">
    <property type="entry name" value="DUF2179"/>
</dbReference>
<comment type="subcellular location">
    <subcellularLocation>
        <location evidence="1">Cell membrane</location>
        <topology evidence="1">Multi-pass membrane protein</topology>
    </subcellularLocation>
</comment>
<dbReference type="Proteomes" id="UP000260773">
    <property type="component" value="Unassembled WGS sequence"/>
</dbReference>
<keyword evidence="4 6" id="KW-1133">Transmembrane helix</keyword>
<keyword evidence="5 6" id="KW-0472">Membrane</keyword>
<feature type="transmembrane region" description="Helical" evidence="6">
    <location>
        <begin position="111"/>
        <end position="129"/>
    </location>
</feature>
<evidence type="ECO:0000256" key="4">
    <source>
        <dbReference type="ARBA" id="ARBA00022989"/>
    </source>
</evidence>
<evidence type="ECO:0000256" key="6">
    <source>
        <dbReference type="SAM" id="Phobius"/>
    </source>
</evidence>
<dbReference type="PIRSF" id="PIRSF006483">
    <property type="entry name" value="Membrane_protein_YitT"/>
    <property type="match status" value="1"/>
</dbReference>
<evidence type="ECO:0000256" key="5">
    <source>
        <dbReference type="ARBA" id="ARBA00023136"/>
    </source>
</evidence>
<dbReference type="EMBL" id="QVFD01000012">
    <property type="protein sequence ID" value="RGC45154.1"/>
    <property type="molecule type" value="Genomic_DNA"/>
</dbReference>
<dbReference type="RefSeq" id="WP_015513774.1">
    <property type="nucleotide sequence ID" value="NZ_JAQCWV010000015.1"/>
</dbReference>
<dbReference type="Pfam" id="PF10035">
    <property type="entry name" value="DUF2179"/>
    <property type="match status" value="1"/>
</dbReference>
<feature type="domain" description="DUF2179" evidence="7">
    <location>
        <begin position="224"/>
        <end position="278"/>
    </location>
</feature>
<dbReference type="OrthoDB" id="1758221at2"/>
<keyword evidence="2" id="KW-1003">Cell membrane</keyword>
<gene>
    <name evidence="8" type="ORF">DW070_05485</name>
    <name evidence="9" type="ORF">DW747_11880</name>
</gene>
<organism evidence="9 11">
    <name type="scientific">Coprococcus catus</name>
    <dbReference type="NCBI Taxonomy" id="116085"/>
    <lineage>
        <taxon>Bacteria</taxon>
        <taxon>Bacillati</taxon>
        <taxon>Bacillota</taxon>
        <taxon>Clostridia</taxon>
        <taxon>Lachnospirales</taxon>
        <taxon>Lachnospiraceae</taxon>
        <taxon>Coprococcus</taxon>
    </lineage>
</organism>
<dbReference type="Gene3D" id="3.30.70.120">
    <property type="match status" value="1"/>
</dbReference>
<proteinExistence type="predicted"/>
<dbReference type="PANTHER" id="PTHR33545:SF5">
    <property type="entry name" value="UPF0750 MEMBRANE PROTEIN YITT"/>
    <property type="match status" value="1"/>
</dbReference>
<evidence type="ECO:0000259" key="7">
    <source>
        <dbReference type="Pfam" id="PF10035"/>
    </source>
</evidence>
<evidence type="ECO:0000256" key="2">
    <source>
        <dbReference type="ARBA" id="ARBA00022475"/>
    </source>
</evidence>
<feature type="transmembrane region" description="Helical" evidence="6">
    <location>
        <begin position="177"/>
        <end position="196"/>
    </location>
</feature>
<evidence type="ECO:0000256" key="1">
    <source>
        <dbReference type="ARBA" id="ARBA00004651"/>
    </source>
</evidence>
<dbReference type="GO" id="GO:0005886">
    <property type="term" value="C:plasma membrane"/>
    <property type="evidence" value="ECO:0007669"/>
    <property type="project" value="UniProtKB-SubCell"/>
</dbReference>
<dbReference type="InterPro" id="IPR003740">
    <property type="entry name" value="YitT"/>
</dbReference>
<feature type="transmembrane region" description="Helical" evidence="6">
    <location>
        <begin position="77"/>
        <end position="99"/>
    </location>
</feature>
<evidence type="ECO:0000313" key="8">
    <source>
        <dbReference type="EMBL" id="RGB80738.1"/>
    </source>
</evidence>
<comment type="caution">
    <text evidence="9">The sequence shown here is derived from an EMBL/GenBank/DDBJ whole genome shotgun (WGS) entry which is preliminary data.</text>
</comment>
<feature type="transmembrane region" description="Helical" evidence="6">
    <location>
        <begin position="51"/>
        <end position="70"/>
    </location>
</feature>
<dbReference type="Proteomes" id="UP000261231">
    <property type="component" value="Unassembled WGS sequence"/>
</dbReference>
<name>A0A3E2XL71_9FIRM</name>
<protein>
    <submittedName>
        <fullName evidence="9">YitT family protein</fullName>
    </submittedName>
</protein>
<evidence type="ECO:0000313" key="9">
    <source>
        <dbReference type="EMBL" id="RGC45154.1"/>
    </source>
</evidence>
<feature type="transmembrane region" description="Helical" evidence="6">
    <location>
        <begin position="12"/>
        <end position="31"/>
    </location>
</feature>
<dbReference type="InterPro" id="IPR015867">
    <property type="entry name" value="N-reg_PII/ATP_PRibTrfase_C"/>
</dbReference>
<keyword evidence="3 6" id="KW-0812">Transmembrane</keyword>
<keyword evidence="11" id="KW-1185">Reference proteome</keyword>
<accession>A0A3E2XL71</accession>
<dbReference type="CDD" id="cd16380">
    <property type="entry name" value="YitT_C"/>
    <property type="match status" value="1"/>
</dbReference>
<feature type="transmembrane region" description="Helical" evidence="6">
    <location>
        <begin position="149"/>
        <end position="171"/>
    </location>
</feature>
<evidence type="ECO:0000256" key="3">
    <source>
        <dbReference type="ARBA" id="ARBA00022692"/>
    </source>
</evidence>
<evidence type="ECO:0000313" key="11">
    <source>
        <dbReference type="Proteomes" id="UP000261231"/>
    </source>
</evidence>
<dbReference type="Pfam" id="PF02588">
    <property type="entry name" value="YitT_membrane"/>
    <property type="match status" value="1"/>
</dbReference>
<dbReference type="InterPro" id="IPR051461">
    <property type="entry name" value="UPF0750_membrane"/>
</dbReference>
<dbReference type="AlphaFoldDB" id="A0A3E2XL71"/>
<dbReference type="EMBL" id="QVEP01000009">
    <property type="protein sequence ID" value="RGB80738.1"/>
    <property type="molecule type" value="Genomic_DNA"/>
</dbReference>
<reference evidence="10 11" key="1">
    <citation type="submission" date="2018-08" db="EMBL/GenBank/DDBJ databases">
        <title>A genome reference for cultivated species of the human gut microbiota.</title>
        <authorList>
            <person name="Zou Y."/>
            <person name="Xue W."/>
            <person name="Luo G."/>
        </authorList>
    </citation>
    <scope>NUCLEOTIDE SEQUENCE [LARGE SCALE GENOMIC DNA]</scope>
    <source>
        <strain evidence="8 10">AF45-17</strain>
        <strain evidence="9 11">AM28-39</strain>
    </source>
</reference>